<evidence type="ECO:0000259" key="3">
    <source>
        <dbReference type="PROSITE" id="PS50181"/>
    </source>
</evidence>
<evidence type="ECO:0000313" key="5">
    <source>
        <dbReference type="Proteomes" id="UP000076154"/>
    </source>
</evidence>
<dbReference type="Proteomes" id="UP000076154">
    <property type="component" value="Unassembled WGS sequence"/>
</dbReference>
<gene>
    <name evidence="4" type="ORF">Hypma_004980</name>
</gene>
<dbReference type="OrthoDB" id="2990181at2759"/>
<dbReference type="InParanoid" id="A0A369JXL5"/>
<organism evidence="4 5">
    <name type="scientific">Hypsizygus marmoreus</name>
    <name type="common">White beech mushroom</name>
    <name type="synonym">Agaricus marmoreus</name>
    <dbReference type="NCBI Taxonomy" id="39966"/>
    <lineage>
        <taxon>Eukaryota</taxon>
        <taxon>Fungi</taxon>
        <taxon>Dikarya</taxon>
        <taxon>Basidiomycota</taxon>
        <taxon>Agaricomycotina</taxon>
        <taxon>Agaricomycetes</taxon>
        <taxon>Agaricomycetidae</taxon>
        <taxon>Agaricales</taxon>
        <taxon>Tricholomatineae</taxon>
        <taxon>Lyophyllaceae</taxon>
        <taxon>Hypsizygus</taxon>
    </lineage>
</organism>
<keyword evidence="5" id="KW-1185">Reference proteome</keyword>
<feature type="domain" description="F-box" evidence="3">
    <location>
        <begin position="22"/>
        <end position="58"/>
    </location>
</feature>
<keyword evidence="2" id="KW-0732">Signal</keyword>
<sequence length="517" mass="58816">MKLPLIATVITLLTPCTPFISSPALTELPVDILHAIFEHIDDNDILPILTLSRSLRTIGLVTLINRHRERFDFEDQITLSSSSHWELYANLISITKLTCRLPPLQNNGLSEVVISPILRQIIAALPNVLECHIKYGPRGDGRDGLHTGFYSPAAFPYIAAILGHAKYPPNVIVIDTSPLKNTFDWISKRRRLYNHFRYPINITSTPMPDWLFYFVGFFVYVIFLQLWLVVDGTFSFFYDPLARKDQRRRVHMDLQPMRTSRSTQIIPISYLPIGAFRRNWILVALDADILTDLHISPGHYQFPIRQIHRERILLALCYPALTMVHVDIGASITLSELVHFLARHPTVKDLTVDRSSLLSLDDVSSASPPLHIHLETLSMPLNVLACLLPQINLQTLITAKIGCAVKSPHVGQPFDFGQLEHILNTMAAVESQLEILELWLPGGRAAEPWLSSVIREEAKRPERRLLHLRRLIVHAENVHIDPFHSDLVPLFMKWFELFSGPLMTRIQTAPNSFLDGN</sequence>
<name>A0A369JXL5_HYPMA</name>
<feature type="chain" id="PRO_5016902911" description="F-box domain-containing protein" evidence="2">
    <location>
        <begin position="19"/>
        <end position="517"/>
    </location>
</feature>
<accession>A0A369JXL5</accession>
<keyword evidence="1" id="KW-0812">Transmembrane</keyword>
<dbReference type="InterPro" id="IPR001810">
    <property type="entry name" value="F-box_dom"/>
</dbReference>
<proteinExistence type="predicted"/>
<protein>
    <recommendedName>
        <fullName evidence="3">F-box domain-containing protein</fullName>
    </recommendedName>
</protein>
<feature type="transmembrane region" description="Helical" evidence="1">
    <location>
        <begin position="210"/>
        <end position="238"/>
    </location>
</feature>
<feature type="signal peptide" evidence="2">
    <location>
        <begin position="1"/>
        <end position="18"/>
    </location>
</feature>
<evidence type="ECO:0000313" key="4">
    <source>
        <dbReference type="EMBL" id="RDB27079.1"/>
    </source>
</evidence>
<dbReference type="EMBL" id="LUEZ02000021">
    <property type="protein sequence ID" value="RDB27079.1"/>
    <property type="molecule type" value="Genomic_DNA"/>
</dbReference>
<comment type="caution">
    <text evidence="4">The sequence shown here is derived from an EMBL/GenBank/DDBJ whole genome shotgun (WGS) entry which is preliminary data.</text>
</comment>
<dbReference type="PROSITE" id="PS50181">
    <property type="entry name" value="FBOX"/>
    <property type="match status" value="1"/>
</dbReference>
<reference evidence="4" key="1">
    <citation type="submission" date="2018-04" db="EMBL/GenBank/DDBJ databases">
        <title>Whole genome sequencing of Hypsizygus marmoreus.</title>
        <authorList>
            <person name="Choi I.-G."/>
            <person name="Min B."/>
            <person name="Kim J.-G."/>
            <person name="Kim S."/>
            <person name="Oh Y.-L."/>
            <person name="Kong W.-S."/>
            <person name="Park H."/>
            <person name="Jeong J."/>
            <person name="Song E.-S."/>
        </authorList>
    </citation>
    <scope>NUCLEOTIDE SEQUENCE [LARGE SCALE GENOMIC DNA]</scope>
    <source>
        <strain evidence="4">51987-8</strain>
    </source>
</reference>
<dbReference type="AlphaFoldDB" id="A0A369JXL5"/>
<evidence type="ECO:0000256" key="1">
    <source>
        <dbReference type="SAM" id="Phobius"/>
    </source>
</evidence>
<keyword evidence="1" id="KW-0472">Membrane</keyword>
<keyword evidence="1" id="KW-1133">Transmembrane helix</keyword>
<evidence type="ECO:0000256" key="2">
    <source>
        <dbReference type="SAM" id="SignalP"/>
    </source>
</evidence>